<evidence type="ECO:0000313" key="3">
    <source>
        <dbReference type="Proteomes" id="UP000008711"/>
    </source>
</evidence>
<reference evidence="2 3" key="1">
    <citation type="journal article" date="2007" name="Nature">
        <title>Evolution of genes and genomes on the Drosophila phylogeny.</title>
        <authorList>
            <consortium name="Drosophila 12 Genomes Consortium"/>
            <person name="Clark A.G."/>
            <person name="Eisen M.B."/>
            <person name="Smith D.R."/>
            <person name="Bergman C.M."/>
            <person name="Oliver B."/>
            <person name="Markow T.A."/>
            <person name="Kaufman T.C."/>
            <person name="Kellis M."/>
            <person name="Gelbart W."/>
            <person name="Iyer V.N."/>
            <person name="Pollard D.A."/>
            <person name="Sackton T.B."/>
            <person name="Larracuente A.M."/>
            <person name="Singh N.D."/>
            <person name="Abad J.P."/>
            <person name="Abt D.N."/>
            <person name="Adryan B."/>
            <person name="Aguade M."/>
            <person name="Akashi H."/>
            <person name="Anderson W.W."/>
            <person name="Aquadro C.F."/>
            <person name="Ardell D.H."/>
            <person name="Arguello R."/>
            <person name="Artieri C.G."/>
            <person name="Barbash D.A."/>
            <person name="Barker D."/>
            <person name="Barsanti P."/>
            <person name="Batterham P."/>
            <person name="Batzoglou S."/>
            <person name="Begun D."/>
            <person name="Bhutkar A."/>
            <person name="Blanco E."/>
            <person name="Bosak S.A."/>
            <person name="Bradley R.K."/>
            <person name="Brand A.D."/>
            <person name="Brent M.R."/>
            <person name="Brooks A.N."/>
            <person name="Brown R.H."/>
            <person name="Butlin R.K."/>
            <person name="Caggese C."/>
            <person name="Calvi B.R."/>
            <person name="Bernardo de Carvalho A."/>
            <person name="Caspi A."/>
            <person name="Castrezana S."/>
            <person name="Celniker S.E."/>
            <person name="Chang J.L."/>
            <person name="Chapple C."/>
            <person name="Chatterji S."/>
            <person name="Chinwalla A."/>
            <person name="Civetta A."/>
            <person name="Clifton S.W."/>
            <person name="Comeron J.M."/>
            <person name="Costello J.C."/>
            <person name="Coyne J.A."/>
            <person name="Daub J."/>
            <person name="David R.G."/>
            <person name="Delcher A.L."/>
            <person name="Delehaunty K."/>
            <person name="Do C.B."/>
            <person name="Ebling H."/>
            <person name="Edwards K."/>
            <person name="Eickbush T."/>
            <person name="Evans J.D."/>
            <person name="Filipski A."/>
            <person name="Findeiss S."/>
            <person name="Freyhult E."/>
            <person name="Fulton L."/>
            <person name="Fulton R."/>
            <person name="Garcia A.C."/>
            <person name="Gardiner A."/>
            <person name="Garfield D.A."/>
            <person name="Garvin B.E."/>
            <person name="Gibson G."/>
            <person name="Gilbert D."/>
            <person name="Gnerre S."/>
            <person name="Godfrey J."/>
            <person name="Good R."/>
            <person name="Gotea V."/>
            <person name="Gravely B."/>
            <person name="Greenberg A.J."/>
            <person name="Griffiths-Jones S."/>
            <person name="Gross S."/>
            <person name="Guigo R."/>
            <person name="Gustafson E.A."/>
            <person name="Haerty W."/>
            <person name="Hahn M.W."/>
            <person name="Halligan D.L."/>
            <person name="Halpern A.L."/>
            <person name="Halter G.M."/>
            <person name="Han M.V."/>
            <person name="Heger A."/>
            <person name="Hillier L."/>
            <person name="Hinrichs A.S."/>
            <person name="Holmes I."/>
            <person name="Hoskins R.A."/>
            <person name="Hubisz M.J."/>
            <person name="Hultmark D."/>
            <person name="Huntley M.A."/>
            <person name="Jaffe D.B."/>
            <person name="Jagadeeshan S."/>
            <person name="Jeck W.R."/>
            <person name="Johnson J."/>
            <person name="Jones C.D."/>
            <person name="Jordan W.C."/>
            <person name="Karpen G.H."/>
            <person name="Kataoka E."/>
            <person name="Keightley P.D."/>
            <person name="Kheradpour P."/>
            <person name="Kirkness E.F."/>
            <person name="Koerich L.B."/>
            <person name="Kristiansen K."/>
            <person name="Kudrna D."/>
            <person name="Kulathinal R.J."/>
            <person name="Kumar S."/>
            <person name="Kwok R."/>
            <person name="Lander E."/>
            <person name="Langley C.H."/>
            <person name="Lapoint R."/>
            <person name="Lazzaro B.P."/>
            <person name="Lee S.J."/>
            <person name="Levesque L."/>
            <person name="Li R."/>
            <person name="Lin C.F."/>
            <person name="Lin M.F."/>
            <person name="Lindblad-Toh K."/>
            <person name="Llopart A."/>
            <person name="Long M."/>
            <person name="Low L."/>
            <person name="Lozovsky E."/>
            <person name="Lu J."/>
            <person name="Luo M."/>
            <person name="Machado C.A."/>
            <person name="Makalowski W."/>
            <person name="Marzo M."/>
            <person name="Matsuda M."/>
            <person name="Matzkin L."/>
            <person name="McAllister B."/>
            <person name="McBride C.S."/>
            <person name="McKernan B."/>
            <person name="McKernan K."/>
            <person name="Mendez-Lago M."/>
            <person name="Minx P."/>
            <person name="Mollenhauer M.U."/>
            <person name="Montooth K."/>
            <person name="Mount S.M."/>
            <person name="Mu X."/>
            <person name="Myers E."/>
            <person name="Negre B."/>
            <person name="Newfeld S."/>
            <person name="Nielsen R."/>
            <person name="Noor M.A."/>
            <person name="O'Grady P."/>
            <person name="Pachter L."/>
            <person name="Papaceit M."/>
            <person name="Parisi M.J."/>
            <person name="Parisi M."/>
            <person name="Parts L."/>
            <person name="Pedersen J.S."/>
            <person name="Pesole G."/>
            <person name="Phillippy A.M."/>
            <person name="Ponting C.P."/>
            <person name="Pop M."/>
            <person name="Porcelli D."/>
            <person name="Powell J.R."/>
            <person name="Prohaska S."/>
            <person name="Pruitt K."/>
            <person name="Puig M."/>
            <person name="Quesneville H."/>
            <person name="Ram K.R."/>
            <person name="Rand D."/>
            <person name="Rasmussen M.D."/>
            <person name="Reed L.K."/>
            <person name="Reenan R."/>
            <person name="Reily A."/>
            <person name="Remington K.A."/>
            <person name="Rieger T.T."/>
            <person name="Ritchie M.G."/>
            <person name="Robin C."/>
            <person name="Rogers Y.H."/>
            <person name="Rohde C."/>
            <person name="Rozas J."/>
            <person name="Rubenfield M.J."/>
            <person name="Ruiz A."/>
            <person name="Russo S."/>
            <person name="Salzberg S.L."/>
            <person name="Sanchez-Gracia A."/>
            <person name="Saranga D.J."/>
            <person name="Sato H."/>
            <person name="Schaeffer S.W."/>
            <person name="Schatz M.C."/>
            <person name="Schlenke T."/>
            <person name="Schwartz R."/>
            <person name="Segarra C."/>
            <person name="Singh R.S."/>
            <person name="Sirot L."/>
            <person name="Sirota M."/>
            <person name="Sisneros N.B."/>
            <person name="Smith C.D."/>
            <person name="Smith T.F."/>
            <person name="Spieth J."/>
            <person name="Stage D.E."/>
            <person name="Stark A."/>
            <person name="Stephan W."/>
            <person name="Strausberg R.L."/>
            <person name="Strempel S."/>
            <person name="Sturgill D."/>
            <person name="Sutton G."/>
            <person name="Sutton G.G."/>
            <person name="Tao W."/>
            <person name="Teichmann S."/>
            <person name="Tobari Y.N."/>
            <person name="Tomimura Y."/>
            <person name="Tsolas J.M."/>
            <person name="Valente V.L."/>
            <person name="Venter E."/>
            <person name="Venter J.C."/>
            <person name="Vicario S."/>
            <person name="Vieira F.G."/>
            <person name="Vilella A.J."/>
            <person name="Villasante A."/>
            <person name="Walenz B."/>
            <person name="Wang J."/>
            <person name="Wasserman M."/>
            <person name="Watts T."/>
            <person name="Wilson D."/>
            <person name="Wilson R.K."/>
            <person name="Wing R.A."/>
            <person name="Wolfner M.F."/>
            <person name="Wong A."/>
            <person name="Wong G.K."/>
            <person name="Wu C.I."/>
            <person name="Wu G."/>
            <person name="Yamamoto D."/>
            <person name="Yang H.P."/>
            <person name="Yang S.P."/>
            <person name="Yorke J.A."/>
            <person name="Yoshida K."/>
            <person name="Zdobnov E."/>
            <person name="Zhang P."/>
            <person name="Zhang Y."/>
            <person name="Zimin A.V."/>
            <person name="Baldwin J."/>
            <person name="Abdouelleil A."/>
            <person name="Abdulkadir J."/>
            <person name="Abebe A."/>
            <person name="Abera B."/>
            <person name="Abreu J."/>
            <person name="Acer S.C."/>
            <person name="Aftuck L."/>
            <person name="Alexander A."/>
            <person name="An P."/>
            <person name="Anderson E."/>
            <person name="Anderson S."/>
            <person name="Arachi H."/>
            <person name="Azer M."/>
            <person name="Bachantsang P."/>
            <person name="Barry A."/>
            <person name="Bayul T."/>
            <person name="Berlin A."/>
            <person name="Bessette D."/>
            <person name="Bloom T."/>
            <person name="Blye J."/>
            <person name="Boguslavskiy L."/>
            <person name="Bonnet C."/>
            <person name="Boukhgalter B."/>
            <person name="Bourzgui I."/>
            <person name="Brown A."/>
            <person name="Cahill P."/>
            <person name="Channer S."/>
            <person name="Cheshatsang Y."/>
            <person name="Chuda L."/>
            <person name="Citroen M."/>
            <person name="Collymore A."/>
            <person name="Cooke P."/>
            <person name="Costello M."/>
            <person name="D'Aco K."/>
            <person name="Daza R."/>
            <person name="De Haan G."/>
            <person name="DeGray S."/>
            <person name="DeMaso C."/>
            <person name="Dhargay N."/>
            <person name="Dooley K."/>
            <person name="Dooley E."/>
            <person name="Doricent M."/>
            <person name="Dorje P."/>
            <person name="Dorjee K."/>
            <person name="Dupes A."/>
            <person name="Elong R."/>
            <person name="Falk J."/>
            <person name="Farina A."/>
            <person name="Faro S."/>
            <person name="Ferguson D."/>
            <person name="Fisher S."/>
            <person name="Foley C.D."/>
            <person name="Franke A."/>
            <person name="Friedrich D."/>
            <person name="Gadbois L."/>
            <person name="Gearin G."/>
            <person name="Gearin C.R."/>
            <person name="Giannoukos G."/>
            <person name="Goode T."/>
            <person name="Graham J."/>
            <person name="Grandbois E."/>
            <person name="Grewal S."/>
            <person name="Gyaltsen K."/>
            <person name="Hafez N."/>
            <person name="Hagos B."/>
            <person name="Hall J."/>
            <person name="Henson C."/>
            <person name="Hollinger A."/>
            <person name="Honan T."/>
            <person name="Huard M.D."/>
            <person name="Hughes L."/>
            <person name="Hurhula B."/>
            <person name="Husby M.E."/>
            <person name="Kamat A."/>
            <person name="Kanga B."/>
            <person name="Kashin S."/>
            <person name="Khazanovich D."/>
            <person name="Kisner P."/>
            <person name="Lance K."/>
            <person name="Lara M."/>
            <person name="Lee W."/>
            <person name="Lennon N."/>
            <person name="Letendre F."/>
            <person name="LeVine R."/>
            <person name="Lipovsky A."/>
            <person name="Liu X."/>
            <person name="Liu J."/>
            <person name="Liu S."/>
            <person name="Lokyitsang T."/>
            <person name="Lokyitsang Y."/>
            <person name="Lubonja R."/>
            <person name="Lui A."/>
            <person name="MacDonald P."/>
            <person name="Magnisalis V."/>
            <person name="Maru K."/>
            <person name="Matthews C."/>
            <person name="McCusker W."/>
            <person name="McDonough S."/>
            <person name="Mehta T."/>
            <person name="Meldrim J."/>
            <person name="Meneus L."/>
            <person name="Mihai O."/>
            <person name="Mihalev A."/>
            <person name="Mihova T."/>
            <person name="Mittelman R."/>
            <person name="Mlenga V."/>
            <person name="Montmayeur A."/>
            <person name="Mulrain L."/>
            <person name="Navidi A."/>
            <person name="Naylor J."/>
            <person name="Negash T."/>
            <person name="Nguyen T."/>
            <person name="Nguyen N."/>
            <person name="Nicol R."/>
            <person name="Norbu C."/>
            <person name="Norbu N."/>
            <person name="Novod N."/>
            <person name="O'Neill B."/>
            <person name="Osman S."/>
            <person name="Markiewicz E."/>
            <person name="Oyono O.L."/>
            <person name="Patti C."/>
            <person name="Phunkhang P."/>
            <person name="Pierre F."/>
            <person name="Priest M."/>
            <person name="Raghuraman S."/>
            <person name="Rege F."/>
            <person name="Reyes R."/>
            <person name="Rise C."/>
            <person name="Rogov P."/>
            <person name="Ross K."/>
            <person name="Ryan E."/>
            <person name="Settipalli S."/>
            <person name="Shea T."/>
            <person name="Sherpa N."/>
            <person name="Shi L."/>
            <person name="Shih D."/>
            <person name="Sparrow T."/>
            <person name="Spaulding J."/>
            <person name="Stalker J."/>
            <person name="Stange-Thomann N."/>
            <person name="Stavropoulos S."/>
            <person name="Stone C."/>
            <person name="Strader C."/>
            <person name="Tesfaye S."/>
            <person name="Thomson T."/>
            <person name="Thoulutsang Y."/>
            <person name="Thoulutsang D."/>
            <person name="Topham K."/>
            <person name="Topping I."/>
            <person name="Tsamla T."/>
            <person name="Vassiliev H."/>
            <person name="Vo A."/>
            <person name="Wangchuk T."/>
            <person name="Wangdi T."/>
            <person name="Weiand M."/>
            <person name="Wilkinson J."/>
            <person name="Wilson A."/>
            <person name="Yadav S."/>
            <person name="Young G."/>
            <person name="Yu Q."/>
            <person name="Zembek L."/>
            <person name="Zhong D."/>
            <person name="Zimmer A."/>
            <person name="Zwirko Z."/>
            <person name="Jaffe D.B."/>
            <person name="Alvarez P."/>
            <person name="Brockman W."/>
            <person name="Butler J."/>
            <person name="Chin C."/>
            <person name="Gnerre S."/>
            <person name="Grabherr M."/>
            <person name="Kleber M."/>
            <person name="Mauceli E."/>
            <person name="MacCallum I."/>
        </authorList>
    </citation>
    <scope>NUCLEOTIDE SEQUENCE [LARGE SCALE GENOMIC DNA]</scope>
    <source>
        <strain evidence="2 3">TSC#14021-0224.01</strain>
    </source>
</reference>
<dbReference type="eggNOG" id="ENOG502TCIY">
    <property type="taxonomic scope" value="Eukaryota"/>
</dbReference>
<dbReference type="EMBL" id="CH954180">
    <property type="protein sequence ID" value="EDV45685.1"/>
    <property type="molecule type" value="Genomic_DNA"/>
</dbReference>
<proteinExistence type="predicted"/>
<dbReference type="KEGG" id="der:6550680"/>
<evidence type="ECO:0000313" key="2">
    <source>
        <dbReference type="EMBL" id="EDV45685.1"/>
    </source>
</evidence>
<sequence>MQPPTQSYSCPPLWAVLLCVSLARSAPLQSNTYVLPLPWNNVVGTFGFPEQQEQSQFKIPQPRALSVSVEDASGDSAQAEDDLQQVLWLTSGLIPAQIVQRSQGRNNEGRFFGRGGSTVVVVTGGSGDVSNTNNSTFVSPAAAAAPATTTTGTRTSEFIRAPIAYPAMQYFRKRQDDGSSLSYPELFGWNAASFYGDDLGLSGGPNGGYSLPGVPLVPITVGNEVRYVPLNLRMYRQFVGDAPSLAPATLPAIREQDDQLEDDDISALAMGADLEILNESPNEANGGQEVASSGHSVVDSSGFGILGQRLRPRPLARRRPLQTLAQNIRRVQYLTQ</sequence>
<dbReference type="OMA" id="VRYVPMN"/>
<dbReference type="Proteomes" id="UP000008711">
    <property type="component" value="Unassembled WGS sequence"/>
</dbReference>
<dbReference type="HOGENOM" id="CLU_842696_0_0_1"/>
<organism evidence="2 3">
    <name type="scientific">Drosophila erecta</name>
    <name type="common">Fruit fly</name>
    <dbReference type="NCBI Taxonomy" id="7220"/>
    <lineage>
        <taxon>Eukaryota</taxon>
        <taxon>Metazoa</taxon>
        <taxon>Ecdysozoa</taxon>
        <taxon>Arthropoda</taxon>
        <taxon>Hexapoda</taxon>
        <taxon>Insecta</taxon>
        <taxon>Pterygota</taxon>
        <taxon>Neoptera</taxon>
        <taxon>Endopterygota</taxon>
        <taxon>Diptera</taxon>
        <taxon>Brachycera</taxon>
        <taxon>Muscomorpha</taxon>
        <taxon>Ephydroidea</taxon>
        <taxon>Drosophilidae</taxon>
        <taxon>Drosophila</taxon>
        <taxon>Sophophora</taxon>
    </lineage>
</organism>
<protein>
    <submittedName>
        <fullName evidence="2">Uncharacterized protein</fullName>
    </submittedName>
</protein>
<reference evidence="2 3" key="2">
    <citation type="journal article" date="2008" name="Bioinformatics">
        <title>Assembly reconciliation.</title>
        <authorList>
            <person name="Zimin A.V."/>
            <person name="Smith D.R."/>
            <person name="Sutton G."/>
            <person name="Yorke J.A."/>
        </authorList>
    </citation>
    <scope>NUCLEOTIDE SEQUENCE [LARGE SCALE GENOMIC DNA]</scope>
    <source>
        <strain evidence="2 3">TSC#14021-0224.01</strain>
    </source>
</reference>
<gene>
    <name evidence="2" type="primary">Dere\GG18602</name>
    <name evidence="2" type="synonym">dere_GLEANR_3424</name>
    <name evidence="2" type="synonym">GG18602</name>
    <name evidence="2" type="ORF">Dere_GG18602</name>
</gene>
<accession>B3NTX7</accession>
<feature type="signal peptide" evidence="1">
    <location>
        <begin position="1"/>
        <end position="25"/>
    </location>
</feature>
<keyword evidence="1" id="KW-0732">Signal</keyword>
<dbReference type="AlphaFoldDB" id="B3NTX7"/>
<evidence type="ECO:0000256" key="1">
    <source>
        <dbReference type="SAM" id="SignalP"/>
    </source>
</evidence>
<dbReference type="OrthoDB" id="7872085at2759"/>
<feature type="chain" id="PRO_5002795621" evidence="1">
    <location>
        <begin position="26"/>
        <end position="336"/>
    </location>
</feature>
<name>B3NTX7_DROER</name>
<dbReference type="PhylomeDB" id="B3NTX7"/>
<keyword evidence="3" id="KW-1185">Reference proteome</keyword>